<feature type="domain" description="Thiamine pyrophosphate enzyme N-terminal TPP-binding" evidence="16">
    <location>
        <begin position="5"/>
        <end position="113"/>
    </location>
</feature>
<feature type="domain" description="Thiamine pyrophosphate enzyme central" evidence="14">
    <location>
        <begin position="194"/>
        <end position="321"/>
    </location>
</feature>
<gene>
    <name evidence="17" type="ORF">BFS35_000905</name>
</gene>
<dbReference type="Proteomes" id="UP000229523">
    <property type="component" value="Unassembled WGS sequence"/>
</dbReference>
<dbReference type="GO" id="GO:0030976">
    <property type="term" value="F:thiamine pyrophosphate binding"/>
    <property type="evidence" value="ECO:0007669"/>
    <property type="project" value="InterPro"/>
</dbReference>
<keyword evidence="6" id="KW-0474">Menaquinone biosynthesis</keyword>
<dbReference type="PANTHER" id="PTHR43452">
    <property type="entry name" value="PYRUVATE DECARBOXYLASE"/>
    <property type="match status" value="1"/>
</dbReference>
<dbReference type="Pfam" id="PF02776">
    <property type="entry name" value="TPP_enzyme_N"/>
    <property type="match status" value="1"/>
</dbReference>
<evidence type="ECO:0000256" key="8">
    <source>
        <dbReference type="ARBA" id="ARBA00022793"/>
    </source>
</evidence>
<dbReference type="Pfam" id="PF02775">
    <property type="entry name" value="TPP_enzyme_C"/>
    <property type="match status" value="1"/>
</dbReference>
<protein>
    <recommendedName>
        <fullName evidence="5">Alpha-keto-acid decarboxylase</fullName>
    </recommendedName>
</protein>
<keyword evidence="9 12" id="KW-0460">Magnesium</keyword>
<dbReference type="CDD" id="cd02005">
    <property type="entry name" value="TPP_PDC_IPDC"/>
    <property type="match status" value="1"/>
</dbReference>
<dbReference type="EMBL" id="MJBI02000001">
    <property type="protein sequence ID" value="RAI82274.1"/>
    <property type="molecule type" value="Genomic_DNA"/>
</dbReference>
<dbReference type="InterPro" id="IPR029035">
    <property type="entry name" value="DHS-like_NAD/FAD-binding_dom"/>
</dbReference>
<reference evidence="17 18" key="1">
    <citation type="journal article" date="2018" name="Front. Microbiol.">
        <title>Description and Comparative Genomics of Macrococcus caseolyticus subsp. hominis subsp. nov., Macrococcus goetzii sp. nov., Macrococcus epidermidis sp. nov., and Macrococcus bohemicus sp. nov., Novel Macrococci From Human Clinical Material With Virulence Potential and Suspected Uptake of Foreign DNA by Natural Transformation.</title>
        <authorList>
            <person name="Maslanova I."/>
            <person name="Wertheimer Z."/>
            <person name="Sedlacek I."/>
            <person name="Svec P."/>
            <person name="Indrakova A."/>
            <person name="Kovarovic V."/>
            <person name="Schumann P."/>
            <person name="Sproer C."/>
            <person name="Kralova S."/>
            <person name="Sedo O."/>
            <person name="Kristofova L."/>
            <person name="Vrbovska V."/>
            <person name="Fuzik T."/>
            <person name="Petras P."/>
            <person name="Zdrahal Z."/>
            <person name="Ruzickova V."/>
            <person name="Doskar J."/>
            <person name="Pantucek R."/>
        </authorList>
    </citation>
    <scope>NUCLEOTIDE SEQUENCE [LARGE SCALE GENOMIC DNA]</scope>
    <source>
        <strain evidence="17 18">CCM 4927</strain>
    </source>
</reference>
<evidence type="ECO:0000259" key="16">
    <source>
        <dbReference type="Pfam" id="PF02776"/>
    </source>
</evidence>
<comment type="cofactor">
    <cofactor evidence="2">
        <name>thiamine diphosphate</name>
        <dbReference type="ChEBI" id="CHEBI:58937"/>
    </cofactor>
</comment>
<dbReference type="GO" id="GO:0004737">
    <property type="term" value="F:pyruvate decarboxylase activity"/>
    <property type="evidence" value="ECO:0007669"/>
    <property type="project" value="TreeGrafter"/>
</dbReference>
<dbReference type="RefSeq" id="WP_099579996.1">
    <property type="nucleotide sequence ID" value="NZ_MJBI02000001.1"/>
</dbReference>
<keyword evidence="11" id="KW-0456">Lyase</keyword>
<evidence type="ECO:0000256" key="11">
    <source>
        <dbReference type="ARBA" id="ARBA00023239"/>
    </source>
</evidence>
<dbReference type="InterPro" id="IPR047214">
    <property type="entry name" value="TPP_PDC_IPDC"/>
</dbReference>
<dbReference type="InterPro" id="IPR012000">
    <property type="entry name" value="Thiamin_PyroP_enz_cen_dom"/>
</dbReference>
<evidence type="ECO:0000256" key="13">
    <source>
        <dbReference type="RuleBase" id="RU362132"/>
    </source>
</evidence>
<accession>A0A2G5NQL3</accession>
<dbReference type="InterPro" id="IPR012110">
    <property type="entry name" value="PDC/IPDC-like"/>
</dbReference>
<keyword evidence="10 13" id="KW-0786">Thiamine pyrophosphate</keyword>
<evidence type="ECO:0000256" key="5">
    <source>
        <dbReference type="ARBA" id="ARBA00020054"/>
    </source>
</evidence>
<name>A0A2G5NQL3_9STAP</name>
<evidence type="ECO:0000256" key="7">
    <source>
        <dbReference type="ARBA" id="ARBA00022723"/>
    </source>
</evidence>
<dbReference type="SUPFAM" id="SSF52518">
    <property type="entry name" value="Thiamin diphosphate-binding fold (THDP-binding)"/>
    <property type="match status" value="2"/>
</dbReference>
<evidence type="ECO:0000256" key="9">
    <source>
        <dbReference type="ARBA" id="ARBA00022842"/>
    </source>
</evidence>
<evidence type="ECO:0000256" key="2">
    <source>
        <dbReference type="ARBA" id="ARBA00001964"/>
    </source>
</evidence>
<dbReference type="InterPro" id="IPR011766">
    <property type="entry name" value="TPP_enzyme_TPP-bd"/>
</dbReference>
<evidence type="ECO:0000259" key="15">
    <source>
        <dbReference type="Pfam" id="PF02775"/>
    </source>
</evidence>
<dbReference type="Pfam" id="PF00205">
    <property type="entry name" value="TPP_enzyme_M"/>
    <property type="match status" value="1"/>
</dbReference>
<dbReference type="InterPro" id="IPR029061">
    <property type="entry name" value="THDP-binding"/>
</dbReference>
<comment type="cofactor">
    <cofactor evidence="12">
        <name>Mg(2+)</name>
        <dbReference type="ChEBI" id="CHEBI:18420"/>
    </cofactor>
    <text evidence="12">Binds 1 Mg(2+) per subunit.</text>
</comment>
<evidence type="ECO:0000256" key="6">
    <source>
        <dbReference type="ARBA" id="ARBA00022428"/>
    </source>
</evidence>
<keyword evidence="8" id="KW-0210">Decarboxylase</keyword>
<evidence type="ECO:0000313" key="17">
    <source>
        <dbReference type="EMBL" id="RAI82274.1"/>
    </source>
</evidence>
<feature type="binding site" evidence="12">
    <location>
        <position position="429"/>
    </location>
    <ligand>
        <name>Mg(2+)</name>
        <dbReference type="ChEBI" id="CHEBI:18420"/>
    </ligand>
</feature>
<dbReference type="SUPFAM" id="SSF52467">
    <property type="entry name" value="DHS-like NAD/FAD-binding domain"/>
    <property type="match status" value="1"/>
</dbReference>
<dbReference type="PIRSF" id="PIRSF036565">
    <property type="entry name" value="Pyruvt_ip_decrb"/>
    <property type="match status" value="1"/>
</dbReference>
<dbReference type="InterPro" id="IPR012001">
    <property type="entry name" value="Thiamin_PyroP_enz_TPP-bd_dom"/>
</dbReference>
<keyword evidence="18" id="KW-1185">Reference proteome</keyword>
<sequence length="548" mass="60696">MKQRIGQLLLDTLAVNGVDKMFGVPGDFTLAFLDDVVRHDKIEWIGNTNELNAAYAADGYARVKGLAAVSTTFGVGELSAVNGIAGSYAERVPVVKIAGGPSSIAQQEGRYVHHSLGEGVFDSYSKMYEHITCATTTLTVENAQTEIPRVINAAIRERRPVHIHLPIDVALTEIEVTDAPVAYQHAAKDVSQYIEAVKERLSKAKQPVFIVGHEINSFDLHDKLEQLADLTNIPVAQLSLGKSAFNEENDKYLGIFDGKIAEENVRNYVNNSDCIINLGAKLTDSATAGFSYEFDVNDVIYMNQNDFKAGSVVSDDVSIIDLVDGLLTLDYKNSADYPQFKRSEMDYVLNDEPLVQENYFKLVNAFLEKDDILLAEQGTSFFGAYDLSLYKGNQYIGQPLWGSIGYTFPALLGSQHADVNRRNLLLIGDGSLQLTVQALSTMIRTGIKPIIFVINNDGYTVERLIHGMEEPYNDIKMWNYKQLPETFGAKDEVVVHDAKTSNELKAVMDKIKADKDHLHFVEIHMAVQDAPKKLIDISKAFAEANKKA</sequence>
<dbReference type="CDD" id="cd07038">
    <property type="entry name" value="TPP_PYR_PDC_IPDC_like"/>
    <property type="match status" value="1"/>
</dbReference>
<dbReference type="Gene3D" id="3.40.50.1220">
    <property type="entry name" value="TPP-binding domain"/>
    <property type="match status" value="1"/>
</dbReference>
<dbReference type="FunFam" id="3.40.50.970:FF:000019">
    <property type="entry name" value="Pyruvate decarboxylase isozyme"/>
    <property type="match status" value="1"/>
</dbReference>
<dbReference type="GO" id="GO:0009234">
    <property type="term" value="P:menaquinone biosynthetic process"/>
    <property type="evidence" value="ECO:0007669"/>
    <property type="project" value="UniProtKB-KW"/>
</dbReference>
<dbReference type="GO" id="GO:0000287">
    <property type="term" value="F:magnesium ion binding"/>
    <property type="evidence" value="ECO:0007669"/>
    <property type="project" value="InterPro"/>
</dbReference>
<proteinExistence type="inferred from homology"/>
<evidence type="ECO:0000313" key="18">
    <source>
        <dbReference type="Proteomes" id="UP000229523"/>
    </source>
</evidence>
<evidence type="ECO:0000259" key="14">
    <source>
        <dbReference type="Pfam" id="PF00205"/>
    </source>
</evidence>
<dbReference type="AlphaFoldDB" id="A0A2G5NQL3"/>
<evidence type="ECO:0000256" key="1">
    <source>
        <dbReference type="ARBA" id="ARBA00001920"/>
    </source>
</evidence>
<comment type="function">
    <text evidence="3">Decarboxylates branched-chain and aromatic alpha-keto acids to aldehydes.</text>
</comment>
<feature type="binding site" evidence="12">
    <location>
        <position position="456"/>
    </location>
    <ligand>
        <name>Mg(2+)</name>
        <dbReference type="ChEBI" id="CHEBI:18420"/>
    </ligand>
</feature>
<dbReference type="InterPro" id="IPR047213">
    <property type="entry name" value="TPP_PYR_PDC_IPDC-like"/>
</dbReference>
<evidence type="ECO:0000256" key="12">
    <source>
        <dbReference type="PIRSR" id="PIRSR036565-2"/>
    </source>
</evidence>
<dbReference type="GO" id="GO:0000949">
    <property type="term" value="P:aromatic amino acid family catabolic process to alcohol via Ehrlich pathway"/>
    <property type="evidence" value="ECO:0007669"/>
    <property type="project" value="TreeGrafter"/>
</dbReference>
<comment type="caution">
    <text evidence="17">The sequence shown here is derived from an EMBL/GenBank/DDBJ whole genome shotgun (WGS) entry which is preliminary data.</text>
</comment>
<organism evidence="17 18">
    <name type="scientific">Macrococcoides goetzii</name>
    <dbReference type="NCBI Taxonomy" id="1891097"/>
    <lineage>
        <taxon>Bacteria</taxon>
        <taxon>Bacillati</taxon>
        <taxon>Bacillota</taxon>
        <taxon>Bacilli</taxon>
        <taxon>Bacillales</taxon>
        <taxon>Staphylococcaceae</taxon>
        <taxon>Macrococcoides</taxon>
    </lineage>
</organism>
<evidence type="ECO:0000256" key="4">
    <source>
        <dbReference type="ARBA" id="ARBA00007812"/>
    </source>
</evidence>
<evidence type="ECO:0000256" key="10">
    <source>
        <dbReference type="ARBA" id="ARBA00023052"/>
    </source>
</evidence>
<dbReference type="Gene3D" id="3.40.50.970">
    <property type="match status" value="2"/>
</dbReference>
<feature type="binding site" evidence="12">
    <location>
        <position position="458"/>
    </location>
    <ligand>
        <name>Mg(2+)</name>
        <dbReference type="ChEBI" id="CHEBI:18420"/>
    </ligand>
</feature>
<dbReference type="FunFam" id="3.40.50.970:FF:000024">
    <property type="entry name" value="Pyruvate decarboxylase isozyme"/>
    <property type="match status" value="1"/>
</dbReference>
<evidence type="ECO:0000256" key="3">
    <source>
        <dbReference type="ARBA" id="ARBA00002938"/>
    </source>
</evidence>
<feature type="domain" description="Thiamine pyrophosphate enzyme TPP-binding" evidence="15">
    <location>
        <begin position="387"/>
        <end position="523"/>
    </location>
</feature>
<dbReference type="PANTHER" id="PTHR43452:SF30">
    <property type="entry name" value="PYRUVATE DECARBOXYLASE ISOZYME 1-RELATED"/>
    <property type="match status" value="1"/>
</dbReference>
<keyword evidence="7 12" id="KW-0479">Metal-binding</keyword>
<dbReference type="GO" id="GO:0005829">
    <property type="term" value="C:cytosol"/>
    <property type="evidence" value="ECO:0007669"/>
    <property type="project" value="TreeGrafter"/>
</dbReference>
<comment type="similarity">
    <text evidence="4 13">Belongs to the TPP enzyme family.</text>
</comment>
<comment type="cofactor">
    <cofactor evidence="1">
        <name>a metal cation</name>
        <dbReference type="ChEBI" id="CHEBI:25213"/>
    </cofactor>
</comment>